<protein>
    <submittedName>
        <fullName evidence="1">Uncharacterized protein</fullName>
    </submittedName>
</protein>
<proteinExistence type="predicted"/>
<keyword evidence="2" id="KW-1185">Reference proteome</keyword>
<gene>
    <name evidence="1" type="ORF">NQ315_006685</name>
</gene>
<dbReference type="EMBL" id="JANEYG010000003">
    <property type="protein sequence ID" value="KAJ8923909.1"/>
    <property type="molecule type" value="Genomic_DNA"/>
</dbReference>
<reference evidence="1 2" key="1">
    <citation type="journal article" date="2023" name="Insect Mol. Biol.">
        <title>Genome sequencing provides insights into the evolution of gene families encoding plant cell wall-degrading enzymes in longhorned beetles.</title>
        <authorList>
            <person name="Shin N.R."/>
            <person name="Okamura Y."/>
            <person name="Kirsch R."/>
            <person name="Pauchet Y."/>
        </authorList>
    </citation>
    <scope>NUCLEOTIDE SEQUENCE [LARGE SCALE GENOMIC DNA]</scope>
    <source>
        <strain evidence="1">EAD_L_NR</strain>
    </source>
</reference>
<evidence type="ECO:0000313" key="1">
    <source>
        <dbReference type="EMBL" id="KAJ8923909.1"/>
    </source>
</evidence>
<name>A0AAV8WBP1_9CUCU</name>
<dbReference type="AlphaFoldDB" id="A0AAV8WBP1"/>
<accession>A0AAV8WBP1</accession>
<evidence type="ECO:0000313" key="2">
    <source>
        <dbReference type="Proteomes" id="UP001159042"/>
    </source>
</evidence>
<dbReference type="Proteomes" id="UP001159042">
    <property type="component" value="Unassembled WGS sequence"/>
</dbReference>
<organism evidence="1 2">
    <name type="scientific">Exocentrus adspersus</name>
    <dbReference type="NCBI Taxonomy" id="1586481"/>
    <lineage>
        <taxon>Eukaryota</taxon>
        <taxon>Metazoa</taxon>
        <taxon>Ecdysozoa</taxon>
        <taxon>Arthropoda</taxon>
        <taxon>Hexapoda</taxon>
        <taxon>Insecta</taxon>
        <taxon>Pterygota</taxon>
        <taxon>Neoptera</taxon>
        <taxon>Endopterygota</taxon>
        <taxon>Coleoptera</taxon>
        <taxon>Polyphaga</taxon>
        <taxon>Cucujiformia</taxon>
        <taxon>Chrysomeloidea</taxon>
        <taxon>Cerambycidae</taxon>
        <taxon>Lamiinae</taxon>
        <taxon>Acanthocinini</taxon>
        <taxon>Exocentrus</taxon>
    </lineage>
</organism>
<comment type="caution">
    <text evidence="1">The sequence shown here is derived from an EMBL/GenBank/DDBJ whole genome shotgun (WGS) entry which is preliminary data.</text>
</comment>
<sequence length="141" mass="16253">MTFYEKYVLCILVIVDLKKRTVISGDIRELLSAQCTASHQYRSVTLFITKMRDGVEARHLLGTLFQRCLRVRDLAGAGFPAVATFLKSKNGDEPTFYLNGVVNRHNYRFWSQENPHWTCESQTQHPQKVNVWAVASTESYH</sequence>